<proteinExistence type="predicted"/>
<dbReference type="Gramene" id="FCD_00004919-RA">
    <property type="protein sequence ID" value="FCD_00004919-RA:cds"/>
    <property type="gene ID" value="FCD_00004919"/>
</dbReference>
<evidence type="ECO:0000313" key="2">
    <source>
        <dbReference type="Proteomes" id="UP001187192"/>
    </source>
</evidence>
<comment type="caution">
    <text evidence="1">The sequence shown here is derived from an EMBL/GenBank/DDBJ whole genome shotgun (WGS) entry which is preliminary data.</text>
</comment>
<sequence>MKGKMLGVSWSCRQDYGGGWKDNAREEERLPISEKKMKGKRNGIGFDY</sequence>
<accession>A0AA87ZFR0</accession>
<name>A0AA87ZFR0_FICCA</name>
<organism evidence="1 2">
    <name type="scientific">Ficus carica</name>
    <name type="common">Common fig</name>
    <dbReference type="NCBI Taxonomy" id="3494"/>
    <lineage>
        <taxon>Eukaryota</taxon>
        <taxon>Viridiplantae</taxon>
        <taxon>Streptophyta</taxon>
        <taxon>Embryophyta</taxon>
        <taxon>Tracheophyta</taxon>
        <taxon>Spermatophyta</taxon>
        <taxon>Magnoliopsida</taxon>
        <taxon>eudicotyledons</taxon>
        <taxon>Gunneridae</taxon>
        <taxon>Pentapetalae</taxon>
        <taxon>rosids</taxon>
        <taxon>fabids</taxon>
        <taxon>Rosales</taxon>
        <taxon>Moraceae</taxon>
        <taxon>Ficeae</taxon>
        <taxon>Ficus</taxon>
    </lineage>
</organism>
<dbReference type="EMBL" id="BTGU01000003">
    <property type="protein sequence ID" value="GMN31835.1"/>
    <property type="molecule type" value="Genomic_DNA"/>
</dbReference>
<dbReference type="Proteomes" id="UP001187192">
    <property type="component" value="Unassembled WGS sequence"/>
</dbReference>
<gene>
    <name evidence="1" type="ORF">TIFTF001_003422</name>
</gene>
<keyword evidence="2" id="KW-1185">Reference proteome</keyword>
<protein>
    <submittedName>
        <fullName evidence="1">Uncharacterized protein</fullName>
    </submittedName>
</protein>
<dbReference type="AlphaFoldDB" id="A0AA87ZFR0"/>
<evidence type="ECO:0000313" key="1">
    <source>
        <dbReference type="EMBL" id="GMN31835.1"/>
    </source>
</evidence>
<reference evidence="1" key="1">
    <citation type="submission" date="2023-07" db="EMBL/GenBank/DDBJ databases">
        <title>draft genome sequence of fig (Ficus carica).</title>
        <authorList>
            <person name="Takahashi T."/>
            <person name="Nishimura K."/>
        </authorList>
    </citation>
    <scope>NUCLEOTIDE SEQUENCE</scope>
</reference>